<evidence type="ECO:0000313" key="6">
    <source>
        <dbReference type="Proteomes" id="UP000077342"/>
    </source>
</evidence>
<dbReference type="SUPFAM" id="SSF140459">
    <property type="entry name" value="PE/PPE dimer-like"/>
    <property type="match status" value="1"/>
</dbReference>
<dbReference type="EMBL" id="LWCI01000110">
    <property type="protein sequence ID" value="KZS62021.1"/>
    <property type="molecule type" value="Genomic_DNA"/>
</dbReference>
<dbReference type="Gene3D" id="1.20.1260.20">
    <property type="entry name" value="PPE superfamily"/>
    <property type="match status" value="1"/>
</dbReference>
<name>A0A164A1T8_9MYCO</name>
<dbReference type="InterPro" id="IPR038332">
    <property type="entry name" value="PPE_sf"/>
</dbReference>
<dbReference type="InterPro" id="IPR000030">
    <property type="entry name" value="PPE_dom"/>
</dbReference>
<dbReference type="InterPro" id="IPR022171">
    <property type="entry name" value="PPE_C"/>
</dbReference>
<keyword evidence="6" id="KW-1185">Reference proteome</keyword>
<dbReference type="GO" id="GO:0052572">
    <property type="term" value="P:response to host immune response"/>
    <property type="evidence" value="ECO:0007669"/>
    <property type="project" value="TreeGrafter"/>
</dbReference>
<evidence type="ECO:0000259" key="3">
    <source>
        <dbReference type="Pfam" id="PF00823"/>
    </source>
</evidence>
<reference evidence="6" key="1">
    <citation type="submission" date="2016-04" db="EMBL/GenBank/DDBJ databases">
        <authorList>
            <person name="Strapagiel D."/>
            <person name="Borowka P."/>
            <person name="Marciniak B."/>
            <person name="Bakula Z."/>
            <person name="Van Ingen J."/>
            <person name="Safianowska A."/>
            <person name="Dziadek J."/>
            <person name="Jagielski T."/>
        </authorList>
    </citation>
    <scope>NUCLEOTIDE SEQUENCE [LARGE SCALE GENOMIC DNA]</scope>
    <source>
        <strain evidence="6">1010001458</strain>
    </source>
</reference>
<comment type="caution">
    <text evidence="5">The sequence shown here is derived from an EMBL/GenBank/DDBJ whole genome shotgun (WGS) entry which is preliminary data.</text>
</comment>
<accession>A0A164A1T8</accession>
<dbReference type="AlphaFoldDB" id="A0A164A1T8"/>
<evidence type="ECO:0000256" key="1">
    <source>
        <dbReference type="ARBA" id="ARBA00010652"/>
    </source>
</evidence>
<comment type="similarity">
    <text evidence="1">Belongs to the mycobacterial PPE family.</text>
</comment>
<evidence type="ECO:0000256" key="2">
    <source>
        <dbReference type="SAM" id="MobiDB-lite"/>
    </source>
</evidence>
<dbReference type="FunFam" id="1.20.1260.20:FF:000001">
    <property type="entry name" value="PPE family protein PPE41"/>
    <property type="match status" value="1"/>
</dbReference>
<dbReference type="PANTHER" id="PTHR46766:SF1">
    <property type="entry name" value="GLUTAMINE-RICH PROTEIN 2"/>
    <property type="match status" value="1"/>
</dbReference>
<dbReference type="Pfam" id="PF12484">
    <property type="entry name" value="PPE-SVP"/>
    <property type="match status" value="1"/>
</dbReference>
<evidence type="ECO:0000313" key="5">
    <source>
        <dbReference type="EMBL" id="KZS62021.1"/>
    </source>
</evidence>
<feature type="domain" description="PPE family C-terminal" evidence="4">
    <location>
        <begin position="295"/>
        <end position="373"/>
    </location>
</feature>
<dbReference type="Pfam" id="PF00823">
    <property type="entry name" value="PPE"/>
    <property type="match status" value="1"/>
</dbReference>
<feature type="domain" description="PPE" evidence="3">
    <location>
        <begin position="26"/>
        <end position="189"/>
    </location>
</feature>
<protein>
    <recommendedName>
        <fullName evidence="7">PPE family protein</fullName>
    </recommendedName>
</protein>
<evidence type="ECO:0000259" key="4">
    <source>
        <dbReference type="Pfam" id="PF12484"/>
    </source>
</evidence>
<dbReference type="Proteomes" id="UP000077342">
    <property type="component" value="Unassembled WGS sequence"/>
</dbReference>
<gene>
    <name evidence="5" type="ORF">A4G28_18450</name>
</gene>
<feature type="region of interest" description="Disordered" evidence="2">
    <location>
        <begin position="331"/>
        <end position="355"/>
    </location>
</feature>
<organism evidence="5 6">
    <name type="scientific">Mycobacterium ostraviense</name>
    <dbReference type="NCBI Taxonomy" id="2738409"/>
    <lineage>
        <taxon>Bacteria</taxon>
        <taxon>Bacillati</taxon>
        <taxon>Actinomycetota</taxon>
        <taxon>Actinomycetes</taxon>
        <taxon>Mycobacteriales</taxon>
        <taxon>Mycobacteriaceae</taxon>
        <taxon>Mycobacterium</taxon>
    </lineage>
</organism>
<dbReference type="PANTHER" id="PTHR46766">
    <property type="entry name" value="GLUTAMINE-RICH PROTEIN 2"/>
    <property type="match status" value="1"/>
</dbReference>
<sequence length="377" mass="38309">MALEIHPSAGDAIGGASASPVPMLIDFGALPPEINSGRMYTGPGSGPLIAAAGAWDALATDIGAAASGYRAAIAQLTSLRWLGPASAAMLAAVTPYVTWLCATAAGAEQAGMQARAAAAAYEIAFAMTVPPPLIAANRVRSMVLVATNFFGQNTPLIAATEAEYAEFWAQDATAMYAYASSSATASALTPFTAPPNTTTPGGLAEQALSVGKAAAQQGLSALKRPWFPVIPTQDWNALINTWGLTYFGAGIVQLVTLFAQQLTPKSASATMPIAGGAAPASALTPSQMAVARPVSAVFGQADRLGSLSVPPSWATSPNPAKAGAAEISHTLSTAGPTNAPRGLFPNTPTGNDRRGATFARRRYGIRLTVMSRPPAAG</sequence>
<evidence type="ECO:0008006" key="7">
    <source>
        <dbReference type="Google" id="ProtNLM"/>
    </source>
</evidence>
<proteinExistence type="inferred from homology"/>